<feature type="transmembrane region" description="Helical" evidence="6">
    <location>
        <begin position="188"/>
        <end position="209"/>
    </location>
</feature>
<evidence type="ECO:0000256" key="6">
    <source>
        <dbReference type="SAM" id="Phobius"/>
    </source>
</evidence>
<protein>
    <submittedName>
        <fullName evidence="7">Transmembrane protein</fullName>
    </submittedName>
</protein>
<evidence type="ECO:0000313" key="8">
    <source>
        <dbReference type="Proteomes" id="UP000054736"/>
    </source>
</evidence>
<dbReference type="OrthoDB" id="5651790at2"/>
<feature type="transmembrane region" description="Helical" evidence="6">
    <location>
        <begin position="162"/>
        <end position="182"/>
    </location>
</feature>
<comment type="subcellular location">
    <subcellularLocation>
        <location evidence="1">Membrane</location>
        <topology evidence="1">Multi-pass membrane protein</topology>
    </subcellularLocation>
</comment>
<dbReference type="Proteomes" id="UP000054736">
    <property type="component" value="Unassembled WGS sequence"/>
</dbReference>
<dbReference type="RefSeq" id="WP_065235912.1">
    <property type="nucleotide sequence ID" value="NZ_CAAAIU010000025.1"/>
</dbReference>
<evidence type="ECO:0000256" key="4">
    <source>
        <dbReference type="ARBA" id="ARBA00022989"/>
    </source>
</evidence>
<comment type="similarity">
    <text evidence="2">Belongs to the TMEM86 family.</text>
</comment>
<reference evidence="7 8" key="1">
    <citation type="submission" date="2015-11" db="EMBL/GenBank/DDBJ databases">
        <title>Genomic analysis of 38 Legionella species identifies large and diverse effector repertoires.</title>
        <authorList>
            <person name="Burstein D."/>
            <person name="Amaro F."/>
            <person name="Zusman T."/>
            <person name="Lifshitz Z."/>
            <person name="Cohen O."/>
            <person name="Gilbert J.A."/>
            <person name="Pupko T."/>
            <person name="Shuman H.A."/>
            <person name="Segal G."/>
        </authorList>
    </citation>
    <scope>NUCLEOTIDE SEQUENCE [LARGE SCALE GENOMIC DNA]</scope>
    <source>
        <strain evidence="7 8">ATCC 700990</strain>
    </source>
</reference>
<dbReference type="GO" id="GO:0016787">
    <property type="term" value="F:hydrolase activity"/>
    <property type="evidence" value="ECO:0007669"/>
    <property type="project" value="TreeGrafter"/>
</dbReference>
<keyword evidence="5 6" id="KW-0472">Membrane</keyword>
<dbReference type="AlphaFoldDB" id="A0A0W0SXJ5"/>
<dbReference type="InterPro" id="IPR012506">
    <property type="entry name" value="TMEM86B-like"/>
</dbReference>
<feature type="transmembrane region" description="Helical" evidence="6">
    <location>
        <begin position="12"/>
        <end position="35"/>
    </location>
</feature>
<dbReference type="EMBL" id="LNXY01000020">
    <property type="protein sequence ID" value="KTC88087.1"/>
    <property type="molecule type" value="Genomic_DNA"/>
</dbReference>
<feature type="transmembrane region" description="Helical" evidence="6">
    <location>
        <begin position="55"/>
        <end position="73"/>
    </location>
</feature>
<dbReference type="STRING" id="1212489.Ldro_1706"/>
<keyword evidence="3 6" id="KW-0812">Transmembrane</keyword>
<evidence type="ECO:0000313" key="7">
    <source>
        <dbReference type="EMBL" id="KTC88087.1"/>
    </source>
</evidence>
<evidence type="ECO:0000256" key="2">
    <source>
        <dbReference type="ARBA" id="ARBA00007375"/>
    </source>
</evidence>
<dbReference type="PANTHER" id="PTHR31885">
    <property type="entry name" value="GH04784P"/>
    <property type="match status" value="1"/>
</dbReference>
<evidence type="ECO:0000256" key="3">
    <source>
        <dbReference type="ARBA" id="ARBA00022692"/>
    </source>
</evidence>
<evidence type="ECO:0000256" key="1">
    <source>
        <dbReference type="ARBA" id="ARBA00004141"/>
    </source>
</evidence>
<organism evidence="7 8">
    <name type="scientific">Legionella drozanskii LLAP-1</name>
    <dbReference type="NCBI Taxonomy" id="1212489"/>
    <lineage>
        <taxon>Bacteria</taxon>
        <taxon>Pseudomonadati</taxon>
        <taxon>Pseudomonadota</taxon>
        <taxon>Gammaproteobacteria</taxon>
        <taxon>Legionellales</taxon>
        <taxon>Legionellaceae</taxon>
        <taxon>Legionella</taxon>
    </lineage>
</organism>
<keyword evidence="8" id="KW-1185">Reference proteome</keyword>
<accession>A0A0W0SXJ5</accession>
<name>A0A0W0SXJ5_9GAMM</name>
<feature type="transmembrane region" description="Helical" evidence="6">
    <location>
        <begin position="134"/>
        <end position="155"/>
    </location>
</feature>
<dbReference type="PATRIC" id="fig|1212489.4.peg.1803"/>
<dbReference type="PANTHER" id="PTHR31885:SF6">
    <property type="entry name" value="GH04784P"/>
    <property type="match status" value="1"/>
</dbReference>
<sequence>MSGQYSRTTLILAMLSLLVCLLSVPFLQFPFTTVVKAIPTLFLISLTAKTEHSAIRNLLLAALGFSLVGDLVLTLPIDLALHLGILAFICAQCAYIILFLKNAEFSNKRLSIFLVMLMLMAISFYGLYSHLDDMKIPVMVYSCWLITMIFCALHVKQQTSIISLGAFLFLFSDLSFAINQFIFANDKFISILVMYLYYAAQFLFVIAVLEMKNFKETECALVEA</sequence>
<proteinExistence type="inferred from homology"/>
<feature type="transmembrane region" description="Helical" evidence="6">
    <location>
        <begin position="79"/>
        <end position="98"/>
    </location>
</feature>
<dbReference type="Pfam" id="PF07947">
    <property type="entry name" value="YhhN"/>
    <property type="match status" value="1"/>
</dbReference>
<feature type="transmembrane region" description="Helical" evidence="6">
    <location>
        <begin position="110"/>
        <end position="128"/>
    </location>
</feature>
<gene>
    <name evidence="7" type="ORF">Ldro_1706</name>
</gene>
<dbReference type="GO" id="GO:0016020">
    <property type="term" value="C:membrane"/>
    <property type="evidence" value="ECO:0007669"/>
    <property type="project" value="UniProtKB-SubCell"/>
</dbReference>
<comment type="caution">
    <text evidence="7">The sequence shown here is derived from an EMBL/GenBank/DDBJ whole genome shotgun (WGS) entry which is preliminary data.</text>
</comment>
<keyword evidence="4 6" id="KW-1133">Transmembrane helix</keyword>
<evidence type="ECO:0000256" key="5">
    <source>
        <dbReference type="ARBA" id="ARBA00023136"/>
    </source>
</evidence>